<dbReference type="PROSITE" id="PS51044">
    <property type="entry name" value="ZF_SP_RING"/>
    <property type="match status" value="1"/>
</dbReference>
<dbReference type="InterPro" id="IPR013083">
    <property type="entry name" value="Znf_RING/FYVE/PHD"/>
</dbReference>
<dbReference type="PANTHER" id="PTHR10782:SF4">
    <property type="entry name" value="TONALLI, ISOFORM E"/>
    <property type="match status" value="1"/>
</dbReference>
<feature type="region of interest" description="Disordered" evidence="5">
    <location>
        <begin position="672"/>
        <end position="721"/>
    </location>
</feature>
<dbReference type="GO" id="GO:0061665">
    <property type="term" value="F:SUMO ligase activity"/>
    <property type="evidence" value="ECO:0007669"/>
    <property type="project" value="TreeGrafter"/>
</dbReference>
<dbReference type="GO" id="GO:0000785">
    <property type="term" value="C:chromatin"/>
    <property type="evidence" value="ECO:0007669"/>
    <property type="project" value="TreeGrafter"/>
</dbReference>
<dbReference type="OrthoDB" id="10263264at2759"/>
<name>A0A5N6R435_9ROSI</name>
<feature type="region of interest" description="Disordered" evidence="5">
    <location>
        <begin position="764"/>
        <end position="796"/>
    </location>
</feature>
<dbReference type="Proteomes" id="UP000327013">
    <property type="component" value="Chromosome 5"/>
</dbReference>
<evidence type="ECO:0000313" key="7">
    <source>
        <dbReference type="EMBL" id="KAE8055411.1"/>
    </source>
</evidence>
<evidence type="ECO:0000256" key="4">
    <source>
        <dbReference type="PROSITE-ProRule" id="PRU00452"/>
    </source>
</evidence>
<organism evidence="7 8">
    <name type="scientific">Carpinus fangiana</name>
    <dbReference type="NCBI Taxonomy" id="176857"/>
    <lineage>
        <taxon>Eukaryota</taxon>
        <taxon>Viridiplantae</taxon>
        <taxon>Streptophyta</taxon>
        <taxon>Embryophyta</taxon>
        <taxon>Tracheophyta</taxon>
        <taxon>Spermatophyta</taxon>
        <taxon>Magnoliopsida</taxon>
        <taxon>eudicotyledons</taxon>
        <taxon>Gunneridae</taxon>
        <taxon>Pentapetalae</taxon>
        <taxon>rosids</taxon>
        <taxon>fabids</taxon>
        <taxon>Fagales</taxon>
        <taxon>Betulaceae</taxon>
        <taxon>Carpinus</taxon>
    </lineage>
</organism>
<evidence type="ECO:0000256" key="3">
    <source>
        <dbReference type="ARBA" id="ARBA00022833"/>
    </source>
</evidence>
<keyword evidence="1" id="KW-0479">Metal-binding</keyword>
<feature type="domain" description="SP-RING-type" evidence="6">
    <location>
        <begin position="264"/>
        <end position="345"/>
    </location>
</feature>
<keyword evidence="3" id="KW-0862">Zinc</keyword>
<gene>
    <name evidence="7" type="ORF">FH972_012251</name>
</gene>
<proteinExistence type="predicted"/>
<dbReference type="Pfam" id="PF02891">
    <property type="entry name" value="zf-MIZ"/>
    <property type="match status" value="1"/>
</dbReference>
<dbReference type="Gene3D" id="3.30.40.10">
    <property type="entry name" value="Zinc/RING finger domain, C3HC4 (zinc finger)"/>
    <property type="match status" value="1"/>
</dbReference>
<feature type="compositionally biased region" description="Polar residues" evidence="5">
    <location>
        <begin position="677"/>
        <end position="721"/>
    </location>
</feature>
<protein>
    <recommendedName>
        <fullName evidence="6">SP-RING-type domain-containing protein</fullName>
    </recommendedName>
</protein>
<accession>A0A5N6R435</accession>
<dbReference type="InterPro" id="IPR004181">
    <property type="entry name" value="Znf_MIZ"/>
</dbReference>
<evidence type="ECO:0000256" key="1">
    <source>
        <dbReference type="ARBA" id="ARBA00022723"/>
    </source>
</evidence>
<keyword evidence="2 4" id="KW-0863">Zinc-finger</keyword>
<evidence type="ECO:0000256" key="5">
    <source>
        <dbReference type="SAM" id="MobiDB-lite"/>
    </source>
</evidence>
<dbReference type="AlphaFoldDB" id="A0A5N6R435"/>
<feature type="compositionally biased region" description="Low complexity" evidence="5">
    <location>
        <begin position="575"/>
        <end position="596"/>
    </location>
</feature>
<reference evidence="7 8" key="1">
    <citation type="submission" date="2019-06" db="EMBL/GenBank/DDBJ databases">
        <title>A chromosomal-level reference genome of Carpinus fangiana (Coryloideae, Betulaceae).</title>
        <authorList>
            <person name="Yang X."/>
            <person name="Wang Z."/>
            <person name="Zhang L."/>
            <person name="Hao G."/>
            <person name="Liu J."/>
            <person name="Yang Y."/>
        </authorList>
    </citation>
    <scope>NUCLEOTIDE SEQUENCE [LARGE SCALE GENOMIC DNA]</scope>
    <source>
        <strain evidence="7">Cfa_2016G</strain>
        <tissue evidence="7">Leaf</tissue>
    </source>
</reference>
<dbReference type="EMBL" id="CM017325">
    <property type="protein sequence ID" value="KAE8055411.1"/>
    <property type="molecule type" value="Genomic_DNA"/>
</dbReference>
<dbReference type="GO" id="GO:0016925">
    <property type="term" value="P:protein sumoylation"/>
    <property type="evidence" value="ECO:0007669"/>
    <property type="project" value="TreeGrafter"/>
</dbReference>
<evidence type="ECO:0000313" key="8">
    <source>
        <dbReference type="Proteomes" id="UP000327013"/>
    </source>
</evidence>
<sequence>MNTGAGVPISSSFVNWFRISSVADRLAALLGRGSRADDPEVFRLFLSLARGLDYAVANDEVPPIAQNLPVLFKQACKRRNDPLLEAAIMVLMVSVKNACKIGWFLEKDTEELFTLANEIGKSFSSPGDINTEPSDSLSSISIIMERFYPRMKMGHILASLEVKWLFVAQTDNIETSACIISPPKVNFLLNGNPVDGRTNVLMETGPQFPTNVTPILKYGTNLLQAIGQFNGHYVIVVAFMSVISSSESPVLHDYVQPAVAAVDSDPDIVEGPSRISLHCPISYTRIKTPVKGHSCKHLQCFDFSNYLDINSRRPSWRCPHCNQYVCYLDICLDQNMAKASSYGEVGENVDEVIISADGSWKAIMGSDDHVDQARDENLNCQKEKIEGLESSRVSTSLPNVLDLTEDNDEMEAMSNCETEDRKPFQANLPFATNLTLPPELNPTSGASRNIAGQLEDTCWPGVYLNYGSMNASARSNSQRVGGISEPILANLMQPPVLTDAVSPALNQEAEGHGNTNFTTPIMQSQNLPNDFQIQQSQYVNSVVNNEYGRMLTISRPASRAPIAVQALPAQSLAPNSQQRQRNNLNSSTPNGSSISSQVTRSEAPTTDAFNAICSDMERQQHFRPHGIPPQNRDHQDRLFMPAPSQLQSSYRPSSRRLTDFQNLHLQQVLNPRMPQPVGQSSSTTRPSTHLPQTHIQQGGTQVGISHAAGSTGNQQASWLAQQPAVQIGRQAPSMPVVNQTSRTGHSLPVNADGIRDGLWEQRGNMGGTSQAVPSTDGLLDSTSEQSWRPSGRMRGSLSGQAYSAALSQFMIQPTQTAQTARPPTNLAPVSSVPPQLQAFIANSRNAGSPQTPNTH</sequence>
<dbReference type="GO" id="GO:0008270">
    <property type="term" value="F:zinc ion binding"/>
    <property type="evidence" value="ECO:0007669"/>
    <property type="project" value="UniProtKB-KW"/>
</dbReference>
<evidence type="ECO:0000256" key="2">
    <source>
        <dbReference type="ARBA" id="ARBA00022771"/>
    </source>
</evidence>
<feature type="region of interest" description="Disordered" evidence="5">
    <location>
        <begin position="570"/>
        <end position="603"/>
    </location>
</feature>
<dbReference type="CDD" id="cd16650">
    <property type="entry name" value="SP-RING_PIAS-like"/>
    <property type="match status" value="1"/>
</dbReference>
<evidence type="ECO:0000259" key="6">
    <source>
        <dbReference type="PROSITE" id="PS51044"/>
    </source>
</evidence>
<keyword evidence="8" id="KW-1185">Reference proteome</keyword>
<dbReference type="PANTHER" id="PTHR10782">
    <property type="entry name" value="ZINC FINGER MIZ DOMAIN-CONTAINING PROTEIN"/>
    <property type="match status" value="1"/>
</dbReference>